<dbReference type="InterPro" id="IPR052340">
    <property type="entry name" value="RNase_Y/CdgJ"/>
</dbReference>
<keyword evidence="3" id="KW-1185">Reference proteome</keyword>
<name>A0A4R6G4X5_9BURK</name>
<dbReference type="AlphaFoldDB" id="A0A4R6G4X5"/>
<evidence type="ECO:0000313" key="2">
    <source>
        <dbReference type="EMBL" id="TDN89462.1"/>
    </source>
</evidence>
<dbReference type="Pfam" id="PF08668">
    <property type="entry name" value="HDOD"/>
    <property type="match status" value="1"/>
</dbReference>
<reference evidence="2 3" key="1">
    <citation type="submission" date="2019-03" db="EMBL/GenBank/DDBJ databases">
        <title>Genomic Encyclopedia of Type Strains, Phase IV (KMG-IV): sequencing the most valuable type-strain genomes for metagenomic binning, comparative biology and taxonomic classification.</title>
        <authorList>
            <person name="Goeker M."/>
        </authorList>
    </citation>
    <scope>NUCLEOTIDE SEQUENCE [LARGE SCALE GENOMIC DNA]</scope>
    <source>
        <strain evidence="2 3">DSM 18555</strain>
    </source>
</reference>
<feature type="domain" description="HDOD" evidence="1">
    <location>
        <begin position="27"/>
        <end position="223"/>
    </location>
</feature>
<protein>
    <submittedName>
        <fullName evidence="2">HD-like signal output (HDOD) protein</fullName>
    </submittedName>
</protein>
<dbReference type="RefSeq" id="WP_112993146.1">
    <property type="nucleotide sequence ID" value="NZ_PTLZ01000005.1"/>
</dbReference>
<dbReference type="SUPFAM" id="SSF109604">
    <property type="entry name" value="HD-domain/PDEase-like"/>
    <property type="match status" value="1"/>
</dbReference>
<dbReference type="InterPro" id="IPR013976">
    <property type="entry name" value="HDOD"/>
</dbReference>
<dbReference type="PANTHER" id="PTHR33525">
    <property type="match status" value="1"/>
</dbReference>
<proteinExistence type="predicted"/>
<dbReference type="Gene3D" id="1.10.3210.10">
    <property type="entry name" value="Hypothetical protein af1432"/>
    <property type="match status" value="1"/>
</dbReference>
<gene>
    <name evidence="2" type="ORF">EV677_1519</name>
</gene>
<accession>A0A4R6G4X5</accession>
<sequence length="515" mass="55939">MPISFSPVSTINARDVFLQKIDKELDLPAIGNAVARVVQMTSSDEDAVADLTYFILSDVALTQKILRLSNTVRYRTVSGIQVTTISRAIYLLGFNTVRDCALAMLLVERLSSAKHSHAVRAELVKALYASVIGREMARSSKRSGAEEAAIAALFANIGQVLVAAYDYPSYAEIASLVENEKIAQDAAGVKVMGCSFSLIGQSVLREWNIPEAIVQAMTPAPGGALKPSQKTQERMQQIASFSVETSGVFSLKSELAKITAKNALIARFGSALNITSDQLADLIESAETETRMLAEIMGLSDTDLTEDSASAQSETAGIPNELLMNPTPVASEEGEERHPSGKPVKARDRLLAGVQEIMQMTSAGHAQANDVMLHMLETLYNSMGFRFATICLKDAKTGEYRSRIALGEDAARRRAGLIFTLGKQRDLFRLSMESDADLMISDASDTKISELLPAWHRELFHDARSFIVLPIIVQKNPLGFFYADRSQPAPEGVPSDETALIKILKSQVLAALGHK</sequence>
<dbReference type="SUPFAM" id="SSF55781">
    <property type="entry name" value="GAF domain-like"/>
    <property type="match status" value="1"/>
</dbReference>
<dbReference type="Gene3D" id="3.30.450.40">
    <property type="match status" value="1"/>
</dbReference>
<dbReference type="EMBL" id="SNWF01000005">
    <property type="protein sequence ID" value="TDN89462.1"/>
    <property type="molecule type" value="Genomic_DNA"/>
</dbReference>
<dbReference type="PROSITE" id="PS51833">
    <property type="entry name" value="HDOD"/>
    <property type="match status" value="1"/>
</dbReference>
<dbReference type="PANTHER" id="PTHR33525:SF3">
    <property type="entry name" value="RIBONUCLEASE Y"/>
    <property type="match status" value="1"/>
</dbReference>
<dbReference type="Proteomes" id="UP000294737">
    <property type="component" value="Unassembled WGS sequence"/>
</dbReference>
<comment type="caution">
    <text evidence="2">The sequence shown here is derived from an EMBL/GenBank/DDBJ whole genome shotgun (WGS) entry which is preliminary data.</text>
</comment>
<organism evidence="2 3">
    <name type="scientific">Herminiimonas fonticola</name>
    <dbReference type="NCBI Taxonomy" id="303380"/>
    <lineage>
        <taxon>Bacteria</taxon>
        <taxon>Pseudomonadati</taxon>
        <taxon>Pseudomonadota</taxon>
        <taxon>Betaproteobacteria</taxon>
        <taxon>Burkholderiales</taxon>
        <taxon>Oxalobacteraceae</taxon>
        <taxon>Herminiimonas</taxon>
    </lineage>
</organism>
<dbReference type="OrthoDB" id="9791419at2"/>
<dbReference type="InterPro" id="IPR029016">
    <property type="entry name" value="GAF-like_dom_sf"/>
</dbReference>
<evidence type="ECO:0000313" key="3">
    <source>
        <dbReference type="Proteomes" id="UP000294737"/>
    </source>
</evidence>
<evidence type="ECO:0000259" key="1">
    <source>
        <dbReference type="PROSITE" id="PS51833"/>
    </source>
</evidence>